<organism evidence="2 3">
    <name type="scientific">Chryseobacterium luquanense</name>
    <dbReference type="NCBI Taxonomy" id="2983766"/>
    <lineage>
        <taxon>Bacteria</taxon>
        <taxon>Pseudomonadati</taxon>
        <taxon>Bacteroidota</taxon>
        <taxon>Flavobacteriia</taxon>
        <taxon>Flavobacteriales</taxon>
        <taxon>Weeksellaceae</taxon>
        <taxon>Chryseobacterium group</taxon>
        <taxon>Chryseobacterium</taxon>
    </lineage>
</organism>
<proteinExistence type="predicted"/>
<keyword evidence="3" id="KW-1185">Reference proteome</keyword>
<dbReference type="InterPro" id="IPR054191">
    <property type="entry name" value="DUF6896"/>
</dbReference>
<name>A0ABT3Y5Z4_9FLAO</name>
<gene>
    <name evidence="2" type="ORF">OEA66_14565</name>
</gene>
<feature type="domain" description="DUF6896" evidence="1">
    <location>
        <begin position="3"/>
        <end position="119"/>
    </location>
</feature>
<reference evidence="2" key="1">
    <citation type="submission" date="2022-10" db="EMBL/GenBank/DDBJ databases">
        <title>Chryseobacterium sp. nov., a novel bacterial species.</title>
        <authorList>
            <person name="Cao Y."/>
        </authorList>
    </citation>
    <scope>NUCLEOTIDE SEQUENCE</scope>
    <source>
        <strain evidence="2">KC 927</strain>
    </source>
</reference>
<protein>
    <recommendedName>
        <fullName evidence="1">DUF6896 domain-containing protein</fullName>
    </recommendedName>
</protein>
<dbReference type="Proteomes" id="UP001070176">
    <property type="component" value="Unassembled WGS sequence"/>
</dbReference>
<evidence type="ECO:0000259" key="1">
    <source>
        <dbReference type="Pfam" id="PF21837"/>
    </source>
</evidence>
<evidence type="ECO:0000313" key="3">
    <source>
        <dbReference type="Proteomes" id="UP001070176"/>
    </source>
</evidence>
<sequence length="136" mass="16508">MIKQIVSDFISDIKNFEFLLRKEYNLTYDQRIMPSIDHPYNKKGQVENYTYWFHGNGCTLKNGNIEYHYNYHIHEITFSFWPIKTFIETHPQYDIEDWPDKLLERELYRLIEQDILAYLIDGGVVLQVYRVTGNLY</sequence>
<dbReference type="EMBL" id="JAOVZV010000016">
    <property type="protein sequence ID" value="MCX8533575.1"/>
    <property type="molecule type" value="Genomic_DNA"/>
</dbReference>
<dbReference type="Pfam" id="PF21837">
    <property type="entry name" value="DUF6896"/>
    <property type="match status" value="1"/>
</dbReference>
<accession>A0ABT3Y5Z4</accession>
<dbReference type="RefSeq" id="WP_267282070.1">
    <property type="nucleotide sequence ID" value="NZ_JAOVZV010000016.1"/>
</dbReference>
<comment type="caution">
    <text evidence="2">The sequence shown here is derived from an EMBL/GenBank/DDBJ whole genome shotgun (WGS) entry which is preliminary data.</text>
</comment>
<evidence type="ECO:0000313" key="2">
    <source>
        <dbReference type="EMBL" id="MCX8533575.1"/>
    </source>
</evidence>